<evidence type="ECO:0000256" key="8">
    <source>
        <dbReference type="ARBA" id="ARBA00051148"/>
    </source>
</evidence>
<keyword evidence="7" id="KW-0862">Zinc</keyword>
<dbReference type="OrthoDB" id="194468at2759"/>
<comment type="similarity">
    <text evidence="3">Belongs to the metallo-dependent hydrolases superfamily. ATZ/TRZ family.</text>
</comment>
<gene>
    <name evidence="13" type="ORF">C6P46_006301</name>
</gene>
<evidence type="ECO:0000256" key="4">
    <source>
        <dbReference type="ARBA" id="ARBA00012781"/>
    </source>
</evidence>
<dbReference type="FunFam" id="3.20.20.140:FF:000022">
    <property type="entry name" value="Guanine deaminase"/>
    <property type="match status" value="1"/>
</dbReference>
<dbReference type="SUPFAM" id="SSF51338">
    <property type="entry name" value="Composite domain of metallo-dependent hydrolases"/>
    <property type="match status" value="1"/>
</dbReference>
<evidence type="ECO:0000313" key="13">
    <source>
        <dbReference type="EMBL" id="KAG0657647.1"/>
    </source>
</evidence>
<dbReference type="SUPFAM" id="SSF51556">
    <property type="entry name" value="Metallo-dependent hydrolases"/>
    <property type="match status" value="1"/>
</dbReference>
<feature type="domain" description="Amidohydrolase-related" evidence="12">
    <location>
        <begin position="133"/>
        <end position="518"/>
    </location>
</feature>
<dbReference type="Proteomes" id="UP000777482">
    <property type="component" value="Unassembled WGS sequence"/>
</dbReference>
<evidence type="ECO:0000256" key="3">
    <source>
        <dbReference type="ARBA" id="ARBA00006745"/>
    </source>
</evidence>
<reference evidence="13 14" key="1">
    <citation type="submission" date="2020-11" db="EMBL/GenBank/DDBJ databases">
        <title>Kefir isolates.</title>
        <authorList>
            <person name="Marcisauskas S."/>
            <person name="Kim Y."/>
            <person name="Blasche S."/>
        </authorList>
    </citation>
    <scope>NUCLEOTIDE SEQUENCE [LARGE SCALE GENOMIC DNA]</scope>
    <source>
        <strain evidence="13 14">KR</strain>
    </source>
</reference>
<dbReference type="Gene3D" id="2.30.40.10">
    <property type="entry name" value="Urease, subunit C, domain 1"/>
    <property type="match status" value="1"/>
</dbReference>
<organism evidence="13 14">
    <name type="scientific">Rhodotorula mucilaginosa</name>
    <name type="common">Yeast</name>
    <name type="synonym">Rhodotorula rubra</name>
    <dbReference type="NCBI Taxonomy" id="5537"/>
    <lineage>
        <taxon>Eukaryota</taxon>
        <taxon>Fungi</taxon>
        <taxon>Dikarya</taxon>
        <taxon>Basidiomycota</taxon>
        <taxon>Pucciniomycotina</taxon>
        <taxon>Microbotryomycetes</taxon>
        <taxon>Sporidiobolales</taxon>
        <taxon>Sporidiobolaceae</taxon>
        <taxon>Rhodotorula</taxon>
    </lineage>
</organism>
<evidence type="ECO:0000256" key="5">
    <source>
        <dbReference type="ARBA" id="ARBA00022723"/>
    </source>
</evidence>
<dbReference type="Pfam" id="PF01979">
    <property type="entry name" value="Amidohydro_1"/>
    <property type="match status" value="1"/>
</dbReference>
<dbReference type="EMBL" id="PUHQ01000078">
    <property type="protein sequence ID" value="KAG0657647.1"/>
    <property type="molecule type" value="Genomic_DNA"/>
</dbReference>
<keyword evidence="14" id="KW-1185">Reference proteome</keyword>
<evidence type="ECO:0000259" key="12">
    <source>
        <dbReference type="Pfam" id="PF01979"/>
    </source>
</evidence>
<dbReference type="GO" id="GO:0046098">
    <property type="term" value="P:guanine metabolic process"/>
    <property type="evidence" value="ECO:0007669"/>
    <property type="project" value="TreeGrafter"/>
</dbReference>
<proteinExistence type="inferred from homology"/>
<evidence type="ECO:0000256" key="2">
    <source>
        <dbReference type="ARBA" id="ARBA00004984"/>
    </source>
</evidence>
<dbReference type="AlphaFoldDB" id="A0A9P6VYX4"/>
<dbReference type="GO" id="GO:0005829">
    <property type="term" value="C:cytosol"/>
    <property type="evidence" value="ECO:0007669"/>
    <property type="project" value="TreeGrafter"/>
</dbReference>
<evidence type="ECO:0000313" key="14">
    <source>
        <dbReference type="Proteomes" id="UP000777482"/>
    </source>
</evidence>
<accession>A0A9P6VYX4</accession>
<name>A0A9P6VYX4_RHOMI</name>
<dbReference type="Gene3D" id="3.20.20.140">
    <property type="entry name" value="Metal-dependent hydrolases"/>
    <property type="match status" value="1"/>
</dbReference>
<evidence type="ECO:0000256" key="10">
    <source>
        <dbReference type="ARBA" id="ARBA00069860"/>
    </source>
</evidence>
<comment type="function">
    <text evidence="9">Catalyzes the hydrolytic deamination of guanine, producing xanthine and ammonia.</text>
</comment>
<dbReference type="PANTHER" id="PTHR11271">
    <property type="entry name" value="GUANINE DEAMINASE"/>
    <property type="match status" value="1"/>
</dbReference>
<dbReference type="PANTHER" id="PTHR11271:SF6">
    <property type="entry name" value="GUANINE DEAMINASE"/>
    <property type="match status" value="1"/>
</dbReference>
<sequence>MLDPDRFRLAFSAVFRSSGSLVRVFRSTARTHSFASTLKLSTIETAIMPSAAPLGSVGTPNLSKRVFYGTLVHSLSLTEIEYLENALLGVDEHGVIAFLDKAVSSAADVDQRLEAHGWSRQDAQVVELKRGEFLMPGLIDTHTHAPQYLNLGYGQQYELLDWLDNLTFPAEAKFADASYARRVYNSVVERVISTGTTTCCWYGTIHSTTKLLAAVCHRRGQRAFVGKCNMDRNSADYYQEESAQKSLEDTEDYVSWVRKHCDSSATTATQTVAPSKTPRKSTALVQPILTPRFAISCSDELMSGLGDMMDRDPELPLQTHLAENPAEVEFALSLYPGIESYTAAYDRFRLLRPNTVLAHCVFLSSSELDLIKARQSGISHCANSNFNLRSGTARVADMLDQGIKVSLGTDNSGGTAIGILSAIRSASTCSKTIIFHERNQPKNETKSSSKVVNADGISRPSGFFASTHLSVETLFYLATLGGAQVCNLEDRIGNFIVGKEFDALLVQTGQKEAVVAGTNGNANGAKASLLEDELEKALAGGDSVLEDGVENPALMLESDEGIERVFEKFLFTGDDRNLRAVFVRGRQIGGRETL</sequence>
<comment type="catalytic activity">
    <reaction evidence="8">
        <text>guanine + H2O + H(+) = xanthine + NH4(+)</text>
        <dbReference type="Rhea" id="RHEA:14665"/>
        <dbReference type="ChEBI" id="CHEBI:15377"/>
        <dbReference type="ChEBI" id="CHEBI:15378"/>
        <dbReference type="ChEBI" id="CHEBI:16235"/>
        <dbReference type="ChEBI" id="CHEBI:17712"/>
        <dbReference type="ChEBI" id="CHEBI:28938"/>
        <dbReference type="EC" id="3.5.4.3"/>
    </reaction>
</comment>
<evidence type="ECO:0000256" key="9">
    <source>
        <dbReference type="ARBA" id="ARBA00056079"/>
    </source>
</evidence>
<evidence type="ECO:0000256" key="1">
    <source>
        <dbReference type="ARBA" id="ARBA00001947"/>
    </source>
</evidence>
<keyword evidence="6" id="KW-0378">Hydrolase</keyword>
<evidence type="ECO:0000256" key="7">
    <source>
        <dbReference type="ARBA" id="ARBA00022833"/>
    </source>
</evidence>
<comment type="pathway">
    <text evidence="2">Purine metabolism; guanine degradation; xanthine from guanine: step 1/1.</text>
</comment>
<evidence type="ECO:0000256" key="11">
    <source>
        <dbReference type="ARBA" id="ARBA00083147"/>
    </source>
</evidence>
<dbReference type="GO" id="GO:0008270">
    <property type="term" value="F:zinc ion binding"/>
    <property type="evidence" value="ECO:0007669"/>
    <property type="project" value="TreeGrafter"/>
</dbReference>
<comment type="cofactor">
    <cofactor evidence="1">
        <name>Zn(2+)</name>
        <dbReference type="ChEBI" id="CHEBI:29105"/>
    </cofactor>
</comment>
<keyword evidence="5" id="KW-0479">Metal-binding</keyword>
<protein>
    <recommendedName>
        <fullName evidence="10">Probable guanine deaminase</fullName>
        <ecNumber evidence="4">3.5.4.3</ecNumber>
    </recommendedName>
    <alternativeName>
        <fullName evidence="11">Guanine aminohydrolase</fullName>
    </alternativeName>
</protein>
<dbReference type="InterPro" id="IPR006680">
    <property type="entry name" value="Amidohydro-rel"/>
</dbReference>
<comment type="caution">
    <text evidence="13">The sequence shown here is derived from an EMBL/GenBank/DDBJ whole genome shotgun (WGS) entry which is preliminary data.</text>
</comment>
<evidence type="ECO:0000256" key="6">
    <source>
        <dbReference type="ARBA" id="ARBA00022801"/>
    </source>
</evidence>
<dbReference type="InterPro" id="IPR051607">
    <property type="entry name" value="Metallo-dep_hydrolases"/>
</dbReference>
<dbReference type="EC" id="3.5.4.3" evidence="4"/>
<dbReference type="InterPro" id="IPR011059">
    <property type="entry name" value="Metal-dep_hydrolase_composite"/>
</dbReference>
<dbReference type="GO" id="GO:0008892">
    <property type="term" value="F:guanine deaminase activity"/>
    <property type="evidence" value="ECO:0007669"/>
    <property type="project" value="UniProtKB-EC"/>
</dbReference>
<dbReference type="InterPro" id="IPR032466">
    <property type="entry name" value="Metal_Hydrolase"/>
</dbReference>